<evidence type="ECO:0000313" key="4">
    <source>
        <dbReference type="Proteomes" id="UP000594034"/>
    </source>
</evidence>
<dbReference type="EMBL" id="CP040449">
    <property type="protein sequence ID" value="QFI56532.1"/>
    <property type="molecule type" value="Genomic_DNA"/>
</dbReference>
<dbReference type="GO" id="GO:0005524">
    <property type="term" value="F:ATP binding"/>
    <property type="evidence" value="ECO:0007669"/>
    <property type="project" value="InterPro"/>
</dbReference>
<dbReference type="NCBIfam" id="NF045780">
    <property type="entry name" value="TrlF_fam_ATP"/>
    <property type="match status" value="1"/>
</dbReference>
<feature type="region of interest" description="Disordered" evidence="2">
    <location>
        <begin position="271"/>
        <end position="292"/>
    </location>
</feature>
<dbReference type="InterPro" id="IPR054787">
    <property type="entry name" value="TrlF_ATPase"/>
</dbReference>
<gene>
    <name evidence="3" type="ORF">FE240_18765</name>
</gene>
<protein>
    <submittedName>
        <fullName evidence="3">ABC transporter</fullName>
    </submittedName>
</protein>
<reference evidence="3 4" key="1">
    <citation type="submission" date="2019-05" db="EMBL/GenBank/DDBJ databases">
        <title>OXA-830, a novel chromosomally encoded expanded-spectrum class D beta-lactamase in Aeromonas simiae.</title>
        <authorList>
            <person name="Zhou W."/>
            <person name="Chen Q."/>
        </authorList>
    </citation>
    <scope>NUCLEOTIDE SEQUENCE [LARGE SCALE GENOMIC DNA]</scope>
    <source>
        <strain evidence="3 4">A6</strain>
    </source>
</reference>
<name>A0A5J6WZP2_9GAMM</name>
<dbReference type="InterPro" id="IPR016195">
    <property type="entry name" value="Pol/histidinol_Pase-like"/>
</dbReference>
<dbReference type="Gene3D" id="3.20.20.140">
    <property type="entry name" value="Metal-dependent hydrolases"/>
    <property type="match status" value="1"/>
</dbReference>
<dbReference type="KEGG" id="asim:FE240_18765"/>
<dbReference type="AlphaFoldDB" id="A0A5J6WZP2"/>
<sequence length="1024" mass="116049">MASSKYPLGSEWRKWDLHIHTPASFHWNGPRFNSNPYAPENASLVDEMILAMNAAEPAVFAIMDYWTFDGWFALKHRLKQADAPKLEKTVFPGIELRLMAPMRGRLNAHVLFSDKIPDQELIDFKSKLQLALIDRPLSDTALIQIARSAPQDKLRHHGFDQQSVTQSESKALEAGSKIAEVTCESYQKAISSVSENQAIGYMPFNTNDGLTEIERNEHYAYSLTLFKSSPIFETRDYATWAAFAGVRVTENQRWFDAFQTALNNSPRLAVSGSDAHRFRGEPGNNDRRGYGDYPSEKATWIKANPTFEGLKQAIKEPAKRSFIGSMPPKRKLVSENKSRFIERIEVNKSPKSSLNDSWLDQTQLFINHDLVAIIGNKGSGKSALADIAALLGNSKQSHHFSFLKENRFRGKTGEPASNFNAKVIWGDGKVLEKNLNENPATENVELVKYIPQGHFEELCNAHVSGQSDAFEKELRTVIFSHADDSIRLGAHDFDQLIEKQESSLRSKLESYRSTLHKVNEQISYLESQMTDEARKILEELLAQKQRLLQELTKVKPEAVPEPKNELTAEQQKVADQLASISQELEELQRQHEANREELTKLAAKKKACKNIEAGFEIVKRALSQFTSEFSSDAQLLGLDVEKLVTLKIDEKVISDLGQACTKRDSELKESQLDIDAKKQSLTDNKIPLNAQLNAPQLAFQQYKEQVKAWEEKKNSLLGTKDEPDSLEGVKYRKAQLDLLPIQRQELLEQRVQLTRQIFRALDEQKANREALFEPVESLIQSNALIRDEYKLQFRAELSSTTDQISNKLFSIVKQASGEFRGETESLLVIKELMDRHDLDNEDSLISFILELYKKLEDASKNPAGIASLLRKDRSSNEVYDLIFGLSYLEPRYTLMFQGAHIGQLSPGQRGALLLIFYLLVDKGNTPIILDQPEENLDNETIVSLLVPVLTEAKQKRQIIMVTHNPNLAVVCDAEQIIHCEFDRTNGHKITYTPGAIECNIINNKVVDVLEGTMPAFNNRRMKYM</sequence>
<dbReference type="SUPFAM" id="SSF89550">
    <property type="entry name" value="PHP domain-like"/>
    <property type="match status" value="1"/>
</dbReference>
<dbReference type="RefSeq" id="WP_193002864.1">
    <property type="nucleotide sequence ID" value="NZ_CP040449.1"/>
</dbReference>
<evidence type="ECO:0000313" key="3">
    <source>
        <dbReference type="EMBL" id="QFI56532.1"/>
    </source>
</evidence>
<dbReference type="Proteomes" id="UP000594034">
    <property type="component" value="Chromosome"/>
</dbReference>
<accession>A0A5J6WZP2</accession>
<dbReference type="Gene3D" id="3.40.50.300">
    <property type="entry name" value="P-loop containing nucleotide triphosphate hydrolases"/>
    <property type="match status" value="2"/>
</dbReference>
<dbReference type="InterPro" id="IPR027417">
    <property type="entry name" value="P-loop_NTPase"/>
</dbReference>
<organism evidence="3 4">
    <name type="scientific">Aeromonas simiae</name>
    <dbReference type="NCBI Taxonomy" id="218936"/>
    <lineage>
        <taxon>Bacteria</taxon>
        <taxon>Pseudomonadati</taxon>
        <taxon>Pseudomonadota</taxon>
        <taxon>Gammaproteobacteria</taxon>
        <taxon>Aeromonadales</taxon>
        <taxon>Aeromonadaceae</taxon>
        <taxon>Aeromonas</taxon>
    </lineage>
</organism>
<feature type="coiled-coil region" evidence="1">
    <location>
        <begin position="508"/>
        <end position="604"/>
    </location>
</feature>
<proteinExistence type="predicted"/>
<keyword evidence="4" id="KW-1185">Reference proteome</keyword>
<keyword evidence="1" id="KW-0175">Coiled coil</keyword>
<feature type="compositionally biased region" description="Basic and acidic residues" evidence="2">
    <location>
        <begin position="274"/>
        <end position="290"/>
    </location>
</feature>
<evidence type="ECO:0000256" key="2">
    <source>
        <dbReference type="SAM" id="MobiDB-lite"/>
    </source>
</evidence>
<dbReference type="GO" id="GO:0016887">
    <property type="term" value="F:ATP hydrolysis activity"/>
    <property type="evidence" value="ECO:0007669"/>
    <property type="project" value="InterPro"/>
</dbReference>
<evidence type="ECO:0000256" key="1">
    <source>
        <dbReference type="SAM" id="Coils"/>
    </source>
</evidence>
<dbReference type="SUPFAM" id="SSF52540">
    <property type="entry name" value="P-loop containing nucleoside triphosphate hydrolases"/>
    <property type="match status" value="1"/>
</dbReference>